<reference evidence="3" key="1">
    <citation type="journal article" date="2019" name="Int. J. Syst. Evol. Microbiol.">
        <title>The Global Catalogue of Microorganisms (GCM) 10K type strain sequencing project: providing services to taxonomists for standard genome sequencing and annotation.</title>
        <authorList>
            <consortium name="The Broad Institute Genomics Platform"/>
            <consortium name="The Broad Institute Genome Sequencing Center for Infectious Disease"/>
            <person name="Wu L."/>
            <person name="Ma J."/>
        </authorList>
    </citation>
    <scope>NUCLEOTIDE SEQUENCE [LARGE SCALE GENOMIC DNA]</scope>
    <source>
        <strain evidence="3">CCUG 43111</strain>
    </source>
</reference>
<proteinExistence type="predicted"/>
<dbReference type="SUPFAM" id="SSF53474">
    <property type="entry name" value="alpha/beta-Hydrolases"/>
    <property type="match status" value="1"/>
</dbReference>
<protein>
    <submittedName>
        <fullName evidence="2">Alpha/beta fold hydrolase</fullName>
    </submittedName>
</protein>
<name>A0ABW0MMI6_9BURK</name>
<organism evidence="2 3">
    <name type="scientific">Massilia suwonensis</name>
    <dbReference type="NCBI Taxonomy" id="648895"/>
    <lineage>
        <taxon>Bacteria</taxon>
        <taxon>Pseudomonadati</taxon>
        <taxon>Pseudomonadota</taxon>
        <taxon>Betaproteobacteria</taxon>
        <taxon>Burkholderiales</taxon>
        <taxon>Oxalobacteraceae</taxon>
        <taxon>Telluria group</taxon>
        <taxon>Massilia</taxon>
    </lineage>
</organism>
<feature type="domain" description="AB hydrolase-1" evidence="1">
    <location>
        <begin position="37"/>
        <end position="149"/>
    </location>
</feature>
<comment type="caution">
    <text evidence="2">The sequence shown here is derived from an EMBL/GenBank/DDBJ whole genome shotgun (WGS) entry which is preliminary data.</text>
</comment>
<dbReference type="EMBL" id="JBHSMR010000013">
    <property type="protein sequence ID" value="MFC5479109.1"/>
    <property type="molecule type" value="Genomic_DNA"/>
</dbReference>
<dbReference type="Pfam" id="PF00561">
    <property type="entry name" value="Abhydrolase_1"/>
    <property type="match status" value="1"/>
</dbReference>
<dbReference type="InterPro" id="IPR000073">
    <property type="entry name" value="AB_hydrolase_1"/>
</dbReference>
<evidence type="ECO:0000259" key="1">
    <source>
        <dbReference type="Pfam" id="PF00561"/>
    </source>
</evidence>
<keyword evidence="2" id="KW-0378">Hydrolase</keyword>
<dbReference type="InterPro" id="IPR029058">
    <property type="entry name" value="AB_hydrolase_fold"/>
</dbReference>
<dbReference type="Gene3D" id="3.40.50.1820">
    <property type="entry name" value="alpha/beta hydrolase"/>
    <property type="match status" value="1"/>
</dbReference>
<dbReference type="PANTHER" id="PTHR43689">
    <property type="entry name" value="HYDROLASE"/>
    <property type="match status" value="1"/>
</dbReference>
<keyword evidence="3" id="KW-1185">Reference proteome</keyword>
<dbReference type="RefSeq" id="WP_379756008.1">
    <property type="nucleotide sequence ID" value="NZ_JBHSMR010000013.1"/>
</dbReference>
<accession>A0ABW0MMI6</accession>
<dbReference type="Proteomes" id="UP001596101">
    <property type="component" value="Unassembled WGS sequence"/>
</dbReference>
<dbReference type="PRINTS" id="PR00111">
    <property type="entry name" value="ABHYDROLASE"/>
</dbReference>
<evidence type="ECO:0000313" key="3">
    <source>
        <dbReference type="Proteomes" id="UP001596101"/>
    </source>
</evidence>
<gene>
    <name evidence="2" type="ORF">ACFPQ5_12945</name>
</gene>
<dbReference type="GO" id="GO:0016787">
    <property type="term" value="F:hydrolase activity"/>
    <property type="evidence" value="ECO:0007669"/>
    <property type="project" value="UniProtKB-KW"/>
</dbReference>
<dbReference type="PANTHER" id="PTHR43689:SF8">
    <property type="entry name" value="ALPHA_BETA-HYDROLASES SUPERFAMILY PROTEIN"/>
    <property type="match status" value="1"/>
</dbReference>
<sequence>MSTAPHAHIDATDHRVAYGGGSIFVRVWNSQAHGRAPIVLLHDSLGSVALWRDFPARLAAGTGRTVLAYDRLGFGESSPRADVLTTSFIGDEAATVFEAVRAQLGIRKFVVFGHSVGGAMAIHCAARYPDDCEALITESAQVFAEETTLEGIRVAKAQFADPEQLGRLEKYHGSKAQWVLDAWTGTWLSAPFASWTLRDVLPQVAAPTLAIHGGDDEYGTTLHPRLISEWSRGEVRVEIMQEAHHLPHREAPSQVVDLVRGFLETV</sequence>
<evidence type="ECO:0000313" key="2">
    <source>
        <dbReference type="EMBL" id="MFC5479109.1"/>
    </source>
</evidence>